<evidence type="ECO:0000313" key="2">
    <source>
        <dbReference type="Proteomes" id="UP000011205"/>
    </source>
</evidence>
<comment type="caution">
    <text evidence="1">The sequence shown here is derived from an EMBL/GenBank/DDBJ whole genome shotgun (WGS) entry which is preliminary data.</text>
</comment>
<dbReference type="Proteomes" id="UP000011205">
    <property type="component" value="Unassembled WGS sequence"/>
</dbReference>
<name>L8P720_STRVR</name>
<dbReference type="EMBL" id="AMLP01000222">
    <property type="protein sequence ID" value="ELS51979.1"/>
    <property type="molecule type" value="Genomic_DNA"/>
</dbReference>
<sequence length="35" mass="3909">MYPACRGGAADHGGKCDVLATRLVRVRRRVRSHRS</sequence>
<evidence type="ECO:0000313" key="1">
    <source>
        <dbReference type="EMBL" id="ELS51979.1"/>
    </source>
</evidence>
<reference evidence="1 2" key="1">
    <citation type="journal article" date="2013" name="Genome Announc.">
        <title>Draft Genome Sequence of Streptomyces viridochromogenes Strain Tu57, Producer of Avilamycin.</title>
        <authorList>
            <person name="Gruning B.A."/>
            <person name="Erxleben A."/>
            <person name="Hahnlein A."/>
            <person name="Gunther S."/>
        </authorList>
    </citation>
    <scope>NUCLEOTIDE SEQUENCE [LARGE SCALE GENOMIC DNA]</scope>
    <source>
        <strain evidence="1 2">Tue57</strain>
    </source>
</reference>
<proteinExistence type="predicted"/>
<accession>L8P720</accession>
<gene>
    <name evidence="1" type="ORF">STVIR_7051</name>
</gene>
<organism evidence="1 2">
    <name type="scientific">Streptomyces viridochromogenes Tue57</name>
    <dbReference type="NCBI Taxonomy" id="1160705"/>
    <lineage>
        <taxon>Bacteria</taxon>
        <taxon>Bacillati</taxon>
        <taxon>Actinomycetota</taxon>
        <taxon>Actinomycetes</taxon>
        <taxon>Kitasatosporales</taxon>
        <taxon>Streptomycetaceae</taxon>
        <taxon>Streptomyces</taxon>
    </lineage>
</organism>
<dbReference type="AlphaFoldDB" id="L8P720"/>
<protein>
    <submittedName>
        <fullName evidence="1">Uncharacterized protein</fullName>
    </submittedName>
</protein>